<evidence type="ECO:0000313" key="3">
    <source>
        <dbReference type="Proteomes" id="UP000298429"/>
    </source>
</evidence>
<name>A0A5F2AZF1_9LEPT</name>
<dbReference type="RefSeq" id="WP_135671908.1">
    <property type="nucleotide sequence ID" value="NZ_RQGN01000088.1"/>
</dbReference>
<sequence>MKKNMIKYSVAIALAFFFAQCQLPLHTAKVTVFDKDKILVQRNFCQASTLQGCYGYVEDYICVVEKTGDLTCTDSNAKYKIPSTKEAF</sequence>
<organism evidence="2 3">
    <name type="scientific">Leptospira barantonii</name>
    <dbReference type="NCBI Taxonomy" id="2023184"/>
    <lineage>
        <taxon>Bacteria</taxon>
        <taxon>Pseudomonadati</taxon>
        <taxon>Spirochaetota</taxon>
        <taxon>Spirochaetia</taxon>
        <taxon>Leptospirales</taxon>
        <taxon>Leptospiraceae</taxon>
        <taxon>Leptospira</taxon>
    </lineage>
</organism>
<reference evidence="2 3" key="1">
    <citation type="journal article" date="2019" name="PLoS Negl. Trop. Dis.">
        <title>Revisiting the worldwide diversity of Leptospira species in the environment.</title>
        <authorList>
            <person name="Vincent A.T."/>
            <person name="Schiettekatte O."/>
            <person name="Bourhy P."/>
            <person name="Veyrier F.J."/>
            <person name="Picardeau M."/>
        </authorList>
    </citation>
    <scope>NUCLEOTIDE SEQUENCE [LARGE SCALE GENOMIC DNA]</scope>
    <source>
        <strain evidence="2 3">201702444</strain>
    </source>
</reference>
<dbReference type="OrthoDB" id="333991at2"/>
<keyword evidence="1" id="KW-0732">Signal</keyword>
<protein>
    <submittedName>
        <fullName evidence="2">Uncharacterized protein</fullName>
    </submittedName>
</protein>
<dbReference type="AlphaFoldDB" id="A0A5F2AZF1"/>
<dbReference type="EMBL" id="RQGN01000088">
    <property type="protein sequence ID" value="TGL96266.1"/>
    <property type="molecule type" value="Genomic_DNA"/>
</dbReference>
<feature type="signal peptide" evidence="1">
    <location>
        <begin position="1"/>
        <end position="21"/>
    </location>
</feature>
<proteinExistence type="predicted"/>
<accession>A0A5F2AZF1</accession>
<feature type="chain" id="PRO_5022783872" evidence="1">
    <location>
        <begin position="22"/>
        <end position="88"/>
    </location>
</feature>
<comment type="caution">
    <text evidence="2">The sequence shown here is derived from an EMBL/GenBank/DDBJ whole genome shotgun (WGS) entry which is preliminary data.</text>
</comment>
<dbReference type="Proteomes" id="UP000298429">
    <property type="component" value="Unassembled WGS sequence"/>
</dbReference>
<gene>
    <name evidence="2" type="ORF">EHQ76_15925</name>
</gene>
<evidence type="ECO:0000256" key="1">
    <source>
        <dbReference type="SAM" id="SignalP"/>
    </source>
</evidence>
<evidence type="ECO:0000313" key="2">
    <source>
        <dbReference type="EMBL" id="TGL96266.1"/>
    </source>
</evidence>